<evidence type="ECO:0000313" key="2">
    <source>
        <dbReference type="EMBL" id="KAJ3643518.1"/>
    </source>
</evidence>
<name>A0AA38HTJ4_9CUCU</name>
<dbReference type="Proteomes" id="UP001168821">
    <property type="component" value="Unassembled WGS sequence"/>
</dbReference>
<gene>
    <name evidence="2" type="ORF">Zmor_026225</name>
</gene>
<dbReference type="AlphaFoldDB" id="A0AA38HTJ4"/>
<comment type="caution">
    <text evidence="2">The sequence shown here is derived from an EMBL/GenBank/DDBJ whole genome shotgun (WGS) entry which is preliminary data.</text>
</comment>
<evidence type="ECO:0000256" key="1">
    <source>
        <dbReference type="SAM" id="MobiDB-lite"/>
    </source>
</evidence>
<keyword evidence="3" id="KW-1185">Reference proteome</keyword>
<protein>
    <submittedName>
        <fullName evidence="2">Uncharacterized protein</fullName>
    </submittedName>
</protein>
<dbReference type="EMBL" id="JALNTZ010000008">
    <property type="protein sequence ID" value="KAJ3643518.1"/>
    <property type="molecule type" value="Genomic_DNA"/>
</dbReference>
<proteinExistence type="predicted"/>
<accession>A0AA38HTJ4</accession>
<feature type="region of interest" description="Disordered" evidence="1">
    <location>
        <begin position="20"/>
        <end position="92"/>
    </location>
</feature>
<sequence length="112" mass="12257">MTASLSFQVYTGCTFKNHLLPHPSIDPGVRPLEKKRSTPSSRTAPSLVSLHRGGGRGACDQVELQSGPQRSAGAFRSTHNRSPTLAARRRPRPYAVSRALFRSITSRNDDTL</sequence>
<organism evidence="2 3">
    <name type="scientific">Zophobas morio</name>
    <dbReference type="NCBI Taxonomy" id="2755281"/>
    <lineage>
        <taxon>Eukaryota</taxon>
        <taxon>Metazoa</taxon>
        <taxon>Ecdysozoa</taxon>
        <taxon>Arthropoda</taxon>
        <taxon>Hexapoda</taxon>
        <taxon>Insecta</taxon>
        <taxon>Pterygota</taxon>
        <taxon>Neoptera</taxon>
        <taxon>Endopterygota</taxon>
        <taxon>Coleoptera</taxon>
        <taxon>Polyphaga</taxon>
        <taxon>Cucujiformia</taxon>
        <taxon>Tenebrionidae</taxon>
        <taxon>Zophobas</taxon>
    </lineage>
</organism>
<reference evidence="2" key="1">
    <citation type="journal article" date="2023" name="G3 (Bethesda)">
        <title>Whole genome assemblies of Zophobas morio and Tenebrio molitor.</title>
        <authorList>
            <person name="Kaur S."/>
            <person name="Stinson S.A."/>
            <person name="diCenzo G.C."/>
        </authorList>
    </citation>
    <scope>NUCLEOTIDE SEQUENCE</scope>
    <source>
        <strain evidence="2">QUZm001</strain>
    </source>
</reference>
<evidence type="ECO:0000313" key="3">
    <source>
        <dbReference type="Proteomes" id="UP001168821"/>
    </source>
</evidence>